<gene>
    <name evidence="2" type="ORF">EJQ19_07735</name>
</gene>
<evidence type="ECO:0000313" key="2">
    <source>
        <dbReference type="EMBL" id="RTE10330.1"/>
    </source>
</evidence>
<evidence type="ECO:0000313" key="3">
    <source>
        <dbReference type="Proteomes" id="UP000276128"/>
    </source>
</evidence>
<sequence>MSFASSGHLSRQSAPEQAAKSTASSATSEAISEISSLSSLAQMKMLQRTIGNQAVAQMVQRRISAAPSSAQGPVIQRSLDDKDDVTWTTIQLSALWGKMVGRSEGKENIPNYPAVQAHLAGFVGQTHTERALAEKIINLPAIKPMFMNPRKQHLSDTITDPGTNDDDAIKKVLAATVFYHATFEDNIPGIFASGIKASKGGKGNGISTHGRDASGANAEAKKTYNAWSAGHTFITKSKTEAEGYRSKMQTNGGKNAKIIHVFSLPSFIDDSFMKVDIDSVAGIKYEGDLTMIGDRTQLNGNALRVVQQGLKNMNRNVNDADIQRVYLANYA</sequence>
<comment type="caution">
    <text evidence="2">The sequence shown here is derived from an EMBL/GenBank/DDBJ whole genome shotgun (WGS) entry which is preliminary data.</text>
</comment>
<keyword evidence="3" id="KW-1185">Reference proteome</keyword>
<feature type="compositionally biased region" description="Polar residues" evidence="1">
    <location>
        <begin position="1"/>
        <end position="15"/>
    </location>
</feature>
<dbReference type="OrthoDB" id="2605051at2"/>
<dbReference type="Proteomes" id="UP000276128">
    <property type="component" value="Unassembled WGS sequence"/>
</dbReference>
<dbReference type="AlphaFoldDB" id="A0A430JH55"/>
<proteinExistence type="predicted"/>
<protein>
    <submittedName>
        <fullName evidence="2">Uncharacterized protein</fullName>
    </submittedName>
</protein>
<dbReference type="RefSeq" id="WP_126140634.1">
    <property type="nucleotide sequence ID" value="NZ_RXHU01000020.1"/>
</dbReference>
<feature type="region of interest" description="Disordered" evidence="1">
    <location>
        <begin position="1"/>
        <end position="26"/>
    </location>
</feature>
<organism evidence="2 3">
    <name type="scientific">Paenibacillus whitsoniae</name>
    <dbReference type="NCBI Taxonomy" id="2496558"/>
    <lineage>
        <taxon>Bacteria</taxon>
        <taxon>Bacillati</taxon>
        <taxon>Bacillota</taxon>
        <taxon>Bacilli</taxon>
        <taxon>Bacillales</taxon>
        <taxon>Paenibacillaceae</taxon>
        <taxon>Paenibacillus</taxon>
    </lineage>
</organism>
<evidence type="ECO:0000256" key="1">
    <source>
        <dbReference type="SAM" id="MobiDB-lite"/>
    </source>
</evidence>
<dbReference type="EMBL" id="RXHU01000020">
    <property type="protein sequence ID" value="RTE10330.1"/>
    <property type="molecule type" value="Genomic_DNA"/>
</dbReference>
<reference evidence="2 3" key="1">
    <citation type="submission" date="2018-12" db="EMBL/GenBank/DDBJ databases">
        <title>Bacillus ochoae sp. nov., Paenibacillus whitsoniae sp. nov., Paenibacillus spiritus sp. nov. Isolated from the Mars Exploration Rover during spacecraft assembly.</title>
        <authorList>
            <person name="Seuylemezian A."/>
            <person name="Vaishampayan P."/>
        </authorList>
    </citation>
    <scope>NUCLEOTIDE SEQUENCE [LARGE SCALE GENOMIC DNA]</scope>
    <source>
        <strain evidence="2 3">MER 54</strain>
    </source>
</reference>
<accession>A0A430JH55</accession>
<name>A0A430JH55_9BACL</name>